<organism evidence="2 3">
    <name type="scientific">Sulfitobacter sediminilitoris</name>
    <dbReference type="NCBI Taxonomy" id="2698830"/>
    <lineage>
        <taxon>Bacteria</taxon>
        <taxon>Pseudomonadati</taxon>
        <taxon>Pseudomonadota</taxon>
        <taxon>Alphaproteobacteria</taxon>
        <taxon>Rhodobacterales</taxon>
        <taxon>Roseobacteraceae</taxon>
        <taxon>Sulfitobacter</taxon>
    </lineage>
</organism>
<dbReference type="AlphaFoldDB" id="A0A6P0C616"/>
<name>A0A6P0C616_9RHOB</name>
<dbReference type="RefSeq" id="WP_164352446.1">
    <property type="nucleotide sequence ID" value="NZ_JAABNT010000002.1"/>
</dbReference>
<reference evidence="2 3" key="1">
    <citation type="submission" date="2020-01" db="EMBL/GenBank/DDBJ databases">
        <title>Sulfitobacter sediminilitoris sp. nov., isolated from a tidal flat.</title>
        <authorList>
            <person name="Park S."/>
            <person name="Yoon J.-H."/>
        </authorList>
    </citation>
    <scope>NUCLEOTIDE SEQUENCE [LARGE SCALE GENOMIC DNA]</scope>
    <source>
        <strain evidence="2 3">JBTF-M27</strain>
    </source>
</reference>
<keyword evidence="3" id="KW-1185">Reference proteome</keyword>
<dbReference type="EMBL" id="JAABNT010000002">
    <property type="protein sequence ID" value="NEK21601.1"/>
    <property type="molecule type" value="Genomic_DNA"/>
</dbReference>
<comment type="caution">
    <text evidence="2">The sequence shown here is derived from an EMBL/GenBank/DDBJ whole genome shotgun (WGS) entry which is preliminary data.</text>
</comment>
<gene>
    <name evidence="2" type="ORF">GV827_04180</name>
</gene>
<evidence type="ECO:0000256" key="1">
    <source>
        <dbReference type="SAM" id="MobiDB-lite"/>
    </source>
</evidence>
<protein>
    <recommendedName>
        <fullName evidence="4">M15 family metallopeptidase</fullName>
    </recommendedName>
</protein>
<proteinExistence type="predicted"/>
<feature type="compositionally biased region" description="Basic residues" evidence="1">
    <location>
        <begin position="197"/>
        <end position="208"/>
    </location>
</feature>
<feature type="region of interest" description="Disordered" evidence="1">
    <location>
        <begin position="190"/>
        <end position="216"/>
    </location>
</feature>
<accession>A0A6P0C616</accession>
<sequence>MVDVLNDVSTDIDARCKKFISGLERRCAKLHVETKQLIEKQQASGGLRAKANAFPSGLKVRISPNQKANFRTPKQQADSLTKRSKTCWSAHMSDKARHINIKSDDVKGWQAGLSGFTADKWHKELFKGVFVMAMKDAGLVNWLDKPAWGEGDEFHLQLEGAYKRTAIAKKRELACVEEYLRLTRKKGKKKNVDFEKKPRHQKLLKKASKNTGIKLD</sequence>
<evidence type="ECO:0008006" key="4">
    <source>
        <dbReference type="Google" id="ProtNLM"/>
    </source>
</evidence>
<dbReference type="Proteomes" id="UP000468591">
    <property type="component" value="Unassembled WGS sequence"/>
</dbReference>
<evidence type="ECO:0000313" key="2">
    <source>
        <dbReference type="EMBL" id="NEK21601.1"/>
    </source>
</evidence>
<evidence type="ECO:0000313" key="3">
    <source>
        <dbReference type="Proteomes" id="UP000468591"/>
    </source>
</evidence>